<evidence type="ECO:0000313" key="4">
    <source>
        <dbReference type="EMBL" id="KAE8150345.1"/>
    </source>
</evidence>
<dbReference type="Proteomes" id="UP000325780">
    <property type="component" value="Unassembled WGS sequence"/>
</dbReference>
<protein>
    <recommendedName>
        <fullName evidence="3">Nephrocystin 3-like N-terminal domain-containing protein</fullName>
    </recommendedName>
</protein>
<evidence type="ECO:0000313" key="5">
    <source>
        <dbReference type="Proteomes" id="UP000325780"/>
    </source>
</evidence>
<feature type="domain" description="Nephrocystin 3-like N-terminal" evidence="3">
    <location>
        <begin position="125"/>
        <end position="271"/>
    </location>
</feature>
<proteinExistence type="predicted"/>
<feature type="compositionally biased region" description="Polar residues" evidence="2">
    <location>
        <begin position="15"/>
        <end position="37"/>
    </location>
</feature>
<dbReference type="PANTHER" id="PTHR40619:SF3">
    <property type="entry name" value="FUNGAL STAND N-TERMINAL GOODBYE DOMAIN-CONTAINING PROTEIN"/>
    <property type="match status" value="1"/>
</dbReference>
<evidence type="ECO:0000256" key="1">
    <source>
        <dbReference type="ARBA" id="ARBA00022737"/>
    </source>
</evidence>
<dbReference type="InterPro" id="IPR056884">
    <property type="entry name" value="NPHP3-like_N"/>
</dbReference>
<dbReference type="OrthoDB" id="5419927at2759"/>
<name>A0A5N6TVD9_ASPAV</name>
<dbReference type="PANTHER" id="PTHR40619">
    <property type="entry name" value="FUNGAL STAND N-TERMINAL GOODBYE DOMAIN-CONTAINING PROTEIN"/>
    <property type="match status" value="1"/>
</dbReference>
<dbReference type="AlphaFoldDB" id="A0A5N6TVD9"/>
<organism evidence="4 5">
    <name type="scientific">Aspergillus avenaceus</name>
    <dbReference type="NCBI Taxonomy" id="36643"/>
    <lineage>
        <taxon>Eukaryota</taxon>
        <taxon>Fungi</taxon>
        <taxon>Dikarya</taxon>
        <taxon>Ascomycota</taxon>
        <taxon>Pezizomycotina</taxon>
        <taxon>Eurotiomycetes</taxon>
        <taxon>Eurotiomycetidae</taxon>
        <taxon>Eurotiales</taxon>
        <taxon>Aspergillaceae</taxon>
        <taxon>Aspergillus</taxon>
        <taxon>Aspergillus subgen. Circumdati</taxon>
    </lineage>
</organism>
<sequence>MQSEQRRENSDEQSDYSAIPSQSTSPMPQTFHNSASPYLSPNPTVPGFWVMPPYYEQRSYPPPALWPYPLSPAPTYLASCPQPQNTIVTGTWIKQLQMSGLDRRDIESIIEDGESIPLHYRSSAKDIIQAEEFRCWIAALNSTELLVLGNPGMDSRDAFLAISLVCAHLTQSVRQRGHGYLALAFFCSQHMDGDDAHASPHALMQSLLCQLLEQQQQNAHSHLLWNPRMQEAVEKGENLPILCVRFQGLVRQLPWDRTVMVVIDGASCYETERYETDMQVALSCLLGLARDPEVGPTFKVMVTCSTRTVSFHRLFAAQHAPLMLESLLPLGEDLDGFELHQDF</sequence>
<feature type="region of interest" description="Disordered" evidence="2">
    <location>
        <begin position="1"/>
        <end position="37"/>
    </location>
</feature>
<evidence type="ECO:0000259" key="3">
    <source>
        <dbReference type="Pfam" id="PF24883"/>
    </source>
</evidence>
<reference evidence="4 5" key="1">
    <citation type="submission" date="2019-04" db="EMBL/GenBank/DDBJ databases">
        <title>Friends and foes A comparative genomics study of 23 Aspergillus species from section Flavi.</title>
        <authorList>
            <consortium name="DOE Joint Genome Institute"/>
            <person name="Kjaerbolling I."/>
            <person name="Vesth T."/>
            <person name="Frisvad J.C."/>
            <person name="Nybo J.L."/>
            <person name="Theobald S."/>
            <person name="Kildgaard S."/>
            <person name="Isbrandt T."/>
            <person name="Kuo A."/>
            <person name="Sato A."/>
            <person name="Lyhne E.K."/>
            <person name="Kogle M.E."/>
            <person name="Wiebenga A."/>
            <person name="Kun R.S."/>
            <person name="Lubbers R.J."/>
            <person name="Makela M.R."/>
            <person name="Barry K."/>
            <person name="Chovatia M."/>
            <person name="Clum A."/>
            <person name="Daum C."/>
            <person name="Haridas S."/>
            <person name="He G."/>
            <person name="LaButti K."/>
            <person name="Lipzen A."/>
            <person name="Mondo S."/>
            <person name="Riley R."/>
            <person name="Salamov A."/>
            <person name="Simmons B.A."/>
            <person name="Magnuson J.K."/>
            <person name="Henrissat B."/>
            <person name="Mortensen U.H."/>
            <person name="Larsen T.O."/>
            <person name="Devries R.P."/>
            <person name="Grigoriev I.V."/>
            <person name="Machida M."/>
            <person name="Baker S.E."/>
            <person name="Andersen M.R."/>
        </authorList>
    </citation>
    <scope>NUCLEOTIDE SEQUENCE [LARGE SCALE GENOMIC DNA]</scope>
    <source>
        <strain evidence="4 5">IBT 18842</strain>
    </source>
</reference>
<gene>
    <name evidence="4" type="ORF">BDV25DRAFT_112751</name>
</gene>
<feature type="compositionally biased region" description="Basic and acidic residues" evidence="2">
    <location>
        <begin position="1"/>
        <end position="10"/>
    </location>
</feature>
<accession>A0A5N6TVD9</accession>
<keyword evidence="5" id="KW-1185">Reference proteome</keyword>
<dbReference type="Pfam" id="PF24883">
    <property type="entry name" value="NPHP3_N"/>
    <property type="match status" value="1"/>
</dbReference>
<keyword evidence="1" id="KW-0677">Repeat</keyword>
<evidence type="ECO:0000256" key="2">
    <source>
        <dbReference type="SAM" id="MobiDB-lite"/>
    </source>
</evidence>
<dbReference type="EMBL" id="ML742096">
    <property type="protein sequence ID" value="KAE8150345.1"/>
    <property type="molecule type" value="Genomic_DNA"/>
</dbReference>